<keyword evidence="3" id="KW-1185">Reference proteome</keyword>
<dbReference type="STRING" id="578942.SAMN05216289_14212"/>
<protein>
    <submittedName>
        <fullName evidence="2">Uncharacterized protein</fullName>
    </submittedName>
</protein>
<accession>A0A1I5ASF0</accession>
<organism evidence="2 3">
    <name type="scientific">Dokdonella immobilis</name>
    <dbReference type="NCBI Taxonomy" id="578942"/>
    <lineage>
        <taxon>Bacteria</taxon>
        <taxon>Pseudomonadati</taxon>
        <taxon>Pseudomonadota</taxon>
        <taxon>Gammaproteobacteria</taxon>
        <taxon>Lysobacterales</taxon>
        <taxon>Rhodanobacteraceae</taxon>
        <taxon>Dokdonella</taxon>
    </lineage>
</organism>
<sequence length="93" mass="9910">MDAVKVTPLLKAETTRHGQPIDYPGGKAELNGLPFEIAPGARTGWHLNPRVSFAEVIDALHEGHNDGSSPIRIAVFPASAVGDILAVRDKTTE</sequence>
<dbReference type="EMBL" id="FOVF01000042">
    <property type="protein sequence ID" value="SFN65375.1"/>
    <property type="molecule type" value="Genomic_DNA"/>
</dbReference>
<dbReference type="RefSeq" id="WP_092410696.1">
    <property type="nucleotide sequence ID" value="NZ_FOVF01000042.1"/>
</dbReference>
<evidence type="ECO:0000256" key="1">
    <source>
        <dbReference type="SAM" id="MobiDB-lite"/>
    </source>
</evidence>
<evidence type="ECO:0000313" key="3">
    <source>
        <dbReference type="Proteomes" id="UP000198575"/>
    </source>
</evidence>
<evidence type="ECO:0000313" key="2">
    <source>
        <dbReference type="EMBL" id="SFN65375.1"/>
    </source>
</evidence>
<feature type="region of interest" description="Disordered" evidence="1">
    <location>
        <begin position="1"/>
        <end position="25"/>
    </location>
</feature>
<name>A0A1I5ASF0_9GAMM</name>
<gene>
    <name evidence="2" type="ORF">SAMN05216289_14212</name>
</gene>
<dbReference type="OrthoDB" id="287220at2"/>
<reference evidence="2 3" key="1">
    <citation type="submission" date="2016-10" db="EMBL/GenBank/DDBJ databases">
        <authorList>
            <person name="de Groot N.N."/>
        </authorList>
    </citation>
    <scope>NUCLEOTIDE SEQUENCE [LARGE SCALE GENOMIC DNA]</scope>
    <source>
        <strain evidence="2 3">CGMCC 1.7659</strain>
    </source>
</reference>
<dbReference type="Proteomes" id="UP000198575">
    <property type="component" value="Unassembled WGS sequence"/>
</dbReference>
<dbReference type="AlphaFoldDB" id="A0A1I5ASF0"/>
<proteinExistence type="predicted"/>